<dbReference type="GO" id="GO:0016020">
    <property type="term" value="C:membrane"/>
    <property type="evidence" value="ECO:0007669"/>
    <property type="project" value="UniProtKB-SubCell"/>
</dbReference>
<evidence type="ECO:0000256" key="1">
    <source>
        <dbReference type="ARBA" id="ARBA00004141"/>
    </source>
</evidence>
<feature type="transmembrane region" description="Helical" evidence="5">
    <location>
        <begin position="133"/>
        <end position="154"/>
    </location>
</feature>
<dbReference type="Gene3D" id="1.20.1530.20">
    <property type="match status" value="1"/>
</dbReference>
<dbReference type="PANTHER" id="PTHR10361">
    <property type="entry name" value="SODIUM-BILE ACID COTRANSPORTER"/>
    <property type="match status" value="1"/>
</dbReference>
<dbReference type="Proteomes" id="UP000253769">
    <property type="component" value="Unassembled WGS sequence"/>
</dbReference>
<comment type="subcellular location">
    <subcellularLocation>
        <location evidence="1">Membrane</location>
        <topology evidence="1">Multi-pass membrane protein</topology>
    </subcellularLocation>
</comment>
<keyword evidence="3 5" id="KW-1133">Transmembrane helix</keyword>
<evidence type="ECO:0000256" key="2">
    <source>
        <dbReference type="ARBA" id="ARBA00022692"/>
    </source>
</evidence>
<evidence type="ECO:0000313" key="6">
    <source>
        <dbReference type="EMBL" id="RDE25257.1"/>
    </source>
</evidence>
<keyword evidence="4 5" id="KW-0472">Membrane</keyword>
<feature type="transmembrane region" description="Helical" evidence="5">
    <location>
        <begin position="66"/>
        <end position="86"/>
    </location>
</feature>
<dbReference type="PANTHER" id="PTHR10361:SF24">
    <property type="entry name" value="P3 PROTEIN"/>
    <property type="match status" value="1"/>
</dbReference>
<evidence type="ECO:0000256" key="5">
    <source>
        <dbReference type="SAM" id="Phobius"/>
    </source>
</evidence>
<evidence type="ECO:0000256" key="4">
    <source>
        <dbReference type="ARBA" id="ARBA00023136"/>
    </source>
</evidence>
<dbReference type="InterPro" id="IPR004710">
    <property type="entry name" value="Bilac:Na_transpt"/>
</dbReference>
<gene>
    <name evidence="6" type="ORF">DV711_06820</name>
</gene>
<dbReference type="AlphaFoldDB" id="A0A369WUC6"/>
<feature type="transmembrane region" description="Helical" evidence="5">
    <location>
        <begin position="6"/>
        <end position="25"/>
    </location>
</feature>
<organism evidence="6 7">
    <name type="scientific">Motiliproteus coralliicola</name>
    <dbReference type="NCBI Taxonomy" id="2283196"/>
    <lineage>
        <taxon>Bacteria</taxon>
        <taxon>Pseudomonadati</taxon>
        <taxon>Pseudomonadota</taxon>
        <taxon>Gammaproteobacteria</taxon>
        <taxon>Oceanospirillales</taxon>
        <taxon>Oceanospirillaceae</taxon>
        <taxon>Motiliproteus</taxon>
    </lineage>
</organism>
<feature type="transmembrane region" description="Helical" evidence="5">
    <location>
        <begin position="37"/>
        <end position="60"/>
    </location>
</feature>
<reference evidence="6 7" key="1">
    <citation type="submission" date="2018-07" db="EMBL/GenBank/DDBJ databases">
        <title>Motiliproteus coralliicola sp. nov., a bacterium isolated from Coral.</title>
        <authorList>
            <person name="Wang G."/>
        </authorList>
    </citation>
    <scope>NUCLEOTIDE SEQUENCE [LARGE SCALE GENOMIC DNA]</scope>
    <source>
        <strain evidence="6 7">C34</strain>
    </source>
</reference>
<evidence type="ECO:0000256" key="3">
    <source>
        <dbReference type="ARBA" id="ARBA00022989"/>
    </source>
</evidence>
<protein>
    <submittedName>
        <fullName evidence="6">Bile acid:sodium symporter family protein</fullName>
    </submittedName>
</protein>
<dbReference type="EMBL" id="QQOH01000001">
    <property type="protein sequence ID" value="RDE25257.1"/>
    <property type="molecule type" value="Genomic_DNA"/>
</dbReference>
<dbReference type="InterPro" id="IPR038770">
    <property type="entry name" value="Na+/solute_symporter_sf"/>
</dbReference>
<dbReference type="RefSeq" id="WP_114694852.1">
    <property type="nucleotide sequence ID" value="NZ_QQOH01000001.1"/>
</dbReference>
<comment type="caution">
    <text evidence="6">The sequence shown here is derived from an EMBL/GenBank/DDBJ whole genome shotgun (WGS) entry which is preliminary data.</text>
</comment>
<feature type="transmembrane region" description="Helical" evidence="5">
    <location>
        <begin position="230"/>
        <end position="251"/>
    </location>
</feature>
<keyword evidence="7" id="KW-1185">Reference proteome</keyword>
<evidence type="ECO:0000313" key="7">
    <source>
        <dbReference type="Proteomes" id="UP000253769"/>
    </source>
</evidence>
<dbReference type="Pfam" id="PF01758">
    <property type="entry name" value="SBF"/>
    <property type="match status" value="1"/>
</dbReference>
<feature type="transmembrane region" description="Helical" evidence="5">
    <location>
        <begin position="93"/>
        <end position="113"/>
    </location>
</feature>
<feature type="transmembrane region" description="Helical" evidence="5">
    <location>
        <begin position="257"/>
        <end position="276"/>
    </location>
</feature>
<proteinExistence type="predicted"/>
<feature type="transmembrane region" description="Helical" evidence="5">
    <location>
        <begin position="161"/>
        <end position="186"/>
    </location>
</feature>
<dbReference type="InterPro" id="IPR002657">
    <property type="entry name" value="BilAc:Na_symport/Acr3"/>
</dbReference>
<feature type="transmembrane region" description="Helical" evidence="5">
    <location>
        <begin position="198"/>
        <end position="218"/>
    </location>
</feature>
<name>A0A369WUC6_9GAMM</name>
<dbReference type="OrthoDB" id="9806785at2"/>
<sequence length="291" mass="30802">MMLSQILLPAALFCLMLGLGLGLTLSDFRRLLERPKLLLAGLVGQLLLLPLLVFVLLQLWSLPTELAVGLMIVALAPGGATSNLISHLCRGDLALSVSLTGLSSLIVPLSLPVGTAVALEFWQAGALDQPFPVLPTMLKLVLMALLPVLLGMLLRRRFSAFALAVQPLVKALALVFMLAVIGLISWSNWDRLESYLSLLAPLILLIATLAMLLGYQLARLVDADAAAGRTLAIEVGIQNAGTALLVTGAVLQQPQMSAAVLLYGILMQIPALLLIIGSNLPGQSRAQTSAR</sequence>
<accession>A0A369WUC6</accession>
<keyword evidence="2 5" id="KW-0812">Transmembrane</keyword>